<organism evidence="1 2">
    <name type="scientific">Brenneria goodwinii</name>
    <dbReference type="NCBI Taxonomy" id="1109412"/>
    <lineage>
        <taxon>Bacteria</taxon>
        <taxon>Pseudomonadati</taxon>
        <taxon>Pseudomonadota</taxon>
        <taxon>Gammaproteobacteria</taxon>
        <taxon>Enterobacterales</taxon>
        <taxon>Pectobacteriaceae</taxon>
        <taxon>Brenneria</taxon>
    </lineage>
</organism>
<protein>
    <submittedName>
        <fullName evidence="1">Uncharacterized protein</fullName>
    </submittedName>
</protein>
<gene>
    <name evidence="1" type="ORF">BN1221_00974c</name>
</gene>
<dbReference type="AlphaFoldDB" id="A0A0G4JRL4"/>
<proteinExistence type="predicted"/>
<dbReference type="EMBL" id="CGIG01000001">
    <property type="protein sequence ID" value="CPR14559.1"/>
    <property type="molecule type" value="Genomic_DNA"/>
</dbReference>
<evidence type="ECO:0000313" key="1">
    <source>
        <dbReference type="EMBL" id="CPR14559.1"/>
    </source>
</evidence>
<dbReference type="Proteomes" id="UP000044377">
    <property type="component" value="Unassembled WGS sequence"/>
</dbReference>
<evidence type="ECO:0000313" key="2">
    <source>
        <dbReference type="Proteomes" id="UP000044377"/>
    </source>
</evidence>
<keyword evidence="2" id="KW-1185">Reference proteome</keyword>
<dbReference type="STRING" id="1109412.BN1221_00974c"/>
<name>A0A0G4JRL4_9GAMM</name>
<sequence>MLLATVVFIGSAIDVPGRIGKFHQPGRNTRSKILWKKTGATAPDNSARP</sequence>
<accession>A0A0G4JRL4</accession>
<reference evidence="2" key="1">
    <citation type="submission" date="2015-01" db="EMBL/GenBank/DDBJ databases">
        <authorList>
            <person name="Paterson Steve"/>
        </authorList>
    </citation>
    <scope>NUCLEOTIDE SEQUENCE [LARGE SCALE GENOMIC DNA]</scope>
    <source>
        <strain evidence="2">OBR1</strain>
    </source>
</reference>